<evidence type="ECO:0000313" key="2">
    <source>
        <dbReference type="Proteomes" id="UP000699042"/>
    </source>
</evidence>
<evidence type="ECO:0000313" key="1">
    <source>
        <dbReference type="EMBL" id="KAG7041447.1"/>
    </source>
</evidence>
<organism evidence="1 2">
    <name type="scientific">Colletotrichum scovillei</name>
    <dbReference type="NCBI Taxonomy" id="1209932"/>
    <lineage>
        <taxon>Eukaryota</taxon>
        <taxon>Fungi</taxon>
        <taxon>Dikarya</taxon>
        <taxon>Ascomycota</taxon>
        <taxon>Pezizomycotina</taxon>
        <taxon>Sordariomycetes</taxon>
        <taxon>Hypocreomycetidae</taxon>
        <taxon>Glomerellales</taxon>
        <taxon>Glomerellaceae</taxon>
        <taxon>Colletotrichum</taxon>
        <taxon>Colletotrichum acutatum species complex</taxon>
    </lineage>
</organism>
<protein>
    <submittedName>
        <fullName evidence="1">Uncharacterized protein</fullName>
    </submittedName>
</protein>
<comment type="caution">
    <text evidence="1">The sequence shown here is derived from an EMBL/GenBank/DDBJ whole genome shotgun (WGS) entry which is preliminary data.</text>
</comment>
<dbReference type="EMBL" id="JAESDN010000015">
    <property type="protein sequence ID" value="KAG7041447.1"/>
    <property type="molecule type" value="Genomic_DNA"/>
</dbReference>
<keyword evidence="2" id="KW-1185">Reference proteome</keyword>
<dbReference type="AlphaFoldDB" id="A0A9P7QRW2"/>
<name>A0A9P7QRW2_9PEZI</name>
<proteinExistence type="predicted"/>
<sequence length="70" mass="7771">MPSRPSRGGKDGWARVDHLRWHTEINDNCVHLWTSSSGGKEAGWSGSWIVRVTDKLKPPVEESEPPTSSS</sequence>
<dbReference type="Proteomes" id="UP000699042">
    <property type="component" value="Unassembled WGS sequence"/>
</dbReference>
<reference evidence="1" key="1">
    <citation type="submission" date="2021-05" db="EMBL/GenBank/DDBJ databases">
        <title>Comparative genomics of three Colletotrichum scovillei strains and genetic complementation revealed genes involved fungal growth and virulence on chili pepper.</title>
        <authorList>
            <person name="Hsieh D.-K."/>
            <person name="Chuang S.-C."/>
            <person name="Chen C.-Y."/>
            <person name="Chao Y.-T."/>
            <person name="Lu M.-Y.J."/>
            <person name="Lee M.-H."/>
            <person name="Shih M.-C."/>
        </authorList>
    </citation>
    <scope>NUCLEOTIDE SEQUENCE</scope>
    <source>
        <strain evidence="1">Coll-153</strain>
    </source>
</reference>
<gene>
    <name evidence="1" type="ORF">JMJ77_003553</name>
</gene>
<accession>A0A9P7QRW2</accession>